<dbReference type="Pfam" id="PF22691">
    <property type="entry name" value="Thiolase_C_1"/>
    <property type="match status" value="1"/>
</dbReference>
<dbReference type="InterPro" id="IPR055140">
    <property type="entry name" value="Thiolase_C_2"/>
</dbReference>
<dbReference type="Gene3D" id="3.40.47.10">
    <property type="match status" value="1"/>
</dbReference>
<gene>
    <name evidence="2" type="ORF">METZ01_LOCUS488032</name>
</gene>
<feature type="domain" description="Thiolase C-terminal" evidence="1">
    <location>
        <begin position="1"/>
        <end position="88"/>
    </location>
</feature>
<protein>
    <recommendedName>
        <fullName evidence="1">Thiolase C-terminal domain-containing protein</fullName>
    </recommendedName>
</protein>
<feature type="non-terminal residue" evidence="2">
    <location>
        <position position="1"/>
    </location>
</feature>
<sequence length="89" mass="9258">EAMGFVKPGEGGPWFAEMHSAPGGKFPINTNGGGLSYTHTGMYGMFAILESVRQLRGEAEAQVDGVETSLVHAPGGMFSATSTLILGNQ</sequence>
<dbReference type="InterPro" id="IPR016039">
    <property type="entry name" value="Thiolase-like"/>
</dbReference>
<accession>A0A383CU69</accession>
<dbReference type="AlphaFoldDB" id="A0A383CU69"/>
<dbReference type="SUPFAM" id="SSF53901">
    <property type="entry name" value="Thiolase-like"/>
    <property type="match status" value="1"/>
</dbReference>
<reference evidence="2" key="1">
    <citation type="submission" date="2018-05" db="EMBL/GenBank/DDBJ databases">
        <authorList>
            <person name="Lanie J.A."/>
            <person name="Ng W.-L."/>
            <person name="Kazmierczak K.M."/>
            <person name="Andrzejewski T.M."/>
            <person name="Davidsen T.M."/>
            <person name="Wayne K.J."/>
            <person name="Tettelin H."/>
            <person name="Glass J.I."/>
            <person name="Rusch D."/>
            <person name="Podicherti R."/>
            <person name="Tsui H.-C.T."/>
            <person name="Winkler M.E."/>
        </authorList>
    </citation>
    <scope>NUCLEOTIDE SEQUENCE</scope>
</reference>
<organism evidence="2">
    <name type="scientific">marine metagenome</name>
    <dbReference type="NCBI Taxonomy" id="408172"/>
    <lineage>
        <taxon>unclassified sequences</taxon>
        <taxon>metagenomes</taxon>
        <taxon>ecological metagenomes</taxon>
    </lineage>
</organism>
<evidence type="ECO:0000259" key="1">
    <source>
        <dbReference type="Pfam" id="PF22691"/>
    </source>
</evidence>
<name>A0A383CU69_9ZZZZ</name>
<dbReference type="EMBL" id="UINC01211325">
    <property type="protein sequence ID" value="SVE35178.1"/>
    <property type="molecule type" value="Genomic_DNA"/>
</dbReference>
<dbReference type="PANTHER" id="PTHR42870">
    <property type="entry name" value="ACETYL-COA C-ACETYLTRANSFERASE"/>
    <property type="match status" value="1"/>
</dbReference>
<proteinExistence type="predicted"/>
<evidence type="ECO:0000313" key="2">
    <source>
        <dbReference type="EMBL" id="SVE35178.1"/>
    </source>
</evidence>
<dbReference type="PANTHER" id="PTHR42870:SF1">
    <property type="entry name" value="NON-SPECIFIC LIPID-TRANSFER PROTEIN-LIKE 2"/>
    <property type="match status" value="1"/>
</dbReference>
<dbReference type="GO" id="GO:0016746">
    <property type="term" value="F:acyltransferase activity"/>
    <property type="evidence" value="ECO:0007669"/>
    <property type="project" value="InterPro"/>
</dbReference>